<protein>
    <submittedName>
        <fullName evidence="2">Uncharacterized protein</fullName>
    </submittedName>
</protein>
<feature type="compositionally biased region" description="Acidic residues" evidence="1">
    <location>
        <begin position="172"/>
        <end position="181"/>
    </location>
</feature>
<evidence type="ECO:0000313" key="2">
    <source>
        <dbReference type="EMBL" id="BAD61096.1"/>
    </source>
</evidence>
<accession>Q5ZEK4</accession>
<sequence>MSSMLRGAAAWVVGRARARRLARSERTSNRRDTREIEGVSMRCDSCGTGSGMLPWNASTGWMHRRTKGLKPAILVASGGHGRIYLRAKGKVVLAAVTRPVSGAPTPLAVRPRRPHLPATFFLTSSASHPTSTTLPIPTTPKFQHPLHQLYRAPDFPNPAATCISPARKCDPSELEGGDMELDQGKSQ</sequence>
<dbReference type="EMBL" id="AP002521">
    <property type="protein sequence ID" value="BAD61096.1"/>
    <property type="molecule type" value="Genomic_DNA"/>
</dbReference>
<organism evidence="2">
    <name type="scientific">Oryza sativa subsp. japonica</name>
    <name type="common">Rice</name>
    <dbReference type="NCBI Taxonomy" id="39947"/>
    <lineage>
        <taxon>Eukaryota</taxon>
        <taxon>Viridiplantae</taxon>
        <taxon>Streptophyta</taxon>
        <taxon>Embryophyta</taxon>
        <taxon>Tracheophyta</taxon>
        <taxon>Spermatophyta</taxon>
        <taxon>Magnoliopsida</taxon>
        <taxon>Liliopsida</taxon>
        <taxon>Poales</taxon>
        <taxon>Poaceae</taxon>
        <taxon>BOP clade</taxon>
        <taxon>Oryzoideae</taxon>
        <taxon>Oryzeae</taxon>
        <taxon>Oryzinae</taxon>
        <taxon>Oryza</taxon>
        <taxon>Oryza sativa</taxon>
    </lineage>
</organism>
<feature type="region of interest" description="Disordered" evidence="1">
    <location>
        <begin position="163"/>
        <end position="187"/>
    </location>
</feature>
<reference evidence="4" key="3">
    <citation type="journal article" date="2008" name="Nucleic Acids Res.">
        <title>The rice annotation project database (RAP-DB): 2008 update.</title>
        <authorList>
            <consortium name="The rice annotation project (RAP)"/>
        </authorList>
    </citation>
    <scope>GENOME REANNOTATION</scope>
    <source>
        <strain evidence="4">cv. Nipponbare</strain>
    </source>
</reference>
<name>Q5ZEK4_ORYSJ</name>
<dbReference type="Proteomes" id="UP000000763">
    <property type="component" value="Chromosome 1"/>
</dbReference>
<gene>
    <name evidence="3" type="ORF">B1189A09.1</name>
    <name evidence="2" type="ORF">P0041E11.38</name>
</gene>
<reference evidence="2" key="1">
    <citation type="journal article" date="2002" name="Nature">
        <title>The genome sequence and structure of rice chromosome 1.</title>
        <authorList>
            <person name="Sasaki T."/>
            <person name="Matsumoto T."/>
            <person name="Yamamoto K."/>
            <person name="Sakata K."/>
            <person name="Baba T."/>
            <person name="Katayose Y."/>
            <person name="Wu J."/>
            <person name="Niimura Y."/>
            <person name="Cheng Z."/>
            <person name="Nagamura Y."/>
            <person name="Antonio B.A."/>
            <person name="Kanamori H."/>
            <person name="Hosokawa S."/>
            <person name="Masukawa M."/>
            <person name="Arikawa K."/>
            <person name="Chiden Y."/>
            <person name="Hayashi M."/>
            <person name="Okamoto M."/>
            <person name="Ando T."/>
            <person name="Aoki H."/>
            <person name="Arita K."/>
            <person name="Hamada M."/>
            <person name="Harada C."/>
            <person name="Hijishita S."/>
            <person name="Honda M."/>
            <person name="Ichikawa Y."/>
            <person name="Idonuma A."/>
            <person name="Iijima M."/>
            <person name="Ikeda M."/>
            <person name="Ikeno M."/>
            <person name="Itoh S."/>
            <person name="Itoh T."/>
            <person name="Itoh Y."/>
            <person name="Itoh Y."/>
            <person name="Iwabuchi A."/>
            <person name="Kamiya K."/>
            <person name="Karasawa W."/>
            <person name="Katagiri S."/>
            <person name="Kikuta A."/>
            <person name="Kobayashi N."/>
            <person name="Kono I."/>
            <person name="Machita K."/>
            <person name="Maehara T."/>
            <person name="Mizuno H."/>
            <person name="Mizubayashi T."/>
            <person name="Mukai Y."/>
            <person name="Nagasaki H."/>
            <person name="Nakashima M."/>
            <person name="Nakama Y."/>
            <person name="Nakamichi Y."/>
            <person name="Nakamura M."/>
            <person name="Namiki N."/>
            <person name="Negishi M."/>
            <person name="Ohta I."/>
            <person name="Ono N."/>
            <person name="Saji S."/>
            <person name="Sakai K."/>
            <person name="Shibata M."/>
            <person name="Shimokawa T."/>
            <person name="Shomura A."/>
            <person name="Song J."/>
            <person name="Takazaki Y."/>
            <person name="Terasawa K."/>
            <person name="Tsuji K."/>
            <person name="Waki K."/>
            <person name="Yamagata H."/>
            <person name="Yamane H."/>
            <person name="Yoshiki S."/>
            <person name="Yoshihara R."/>
            <person name="Yukawa K."/>
            <person name="Zhong H."/>
            <person name="Iwama H."/>
            <person name="Endo T."/>
            <person name="Ito H."/>
            <person name="Hahn J.H."/>
            <person name="Kim H.I."/>
            <person name="Eun M.Y."/>
            <person name="Yano M."/>
            <person name="Jiang J."/>
            <person name="Gojobori T."/>
        </authorList>
    </citation>
    <scope>NUCLEOTIDE SEQUENCE</scope>
</reference>
<dbReference type="AlphaFoldDB" id="Q5ZEK4"/>
<evidence type="ECO:0000313" key="3">
    <source>
        <dbReference type="EMBL" id="BAD68092.1"/>
    </source>
</evidence>
<dbReference type="Proteomes" id="UP000817658">
    <property type="component" value="Chromosome 1"/>
</dbReference>
<reference evidence="4" key="2">
    <citation type="journal article" date="2005" name="Nature">
        <title>The map-based sequence of the rice genome.</title>
        <authorList>
            <consortium name="International rice genome sequencing project (IRGSP)"/>
            <person name="Matsumoto T."/>
            <person name="Wu J."/>
            <person name="Kanamori H."/>
            <person name="Katayose Y."/>
            <person name="Fujisawa M."/>
            <person name="Namiki N."/>
            <person name="Mizuno H."/>
            <person name="Yamamoto K."/>
            <person name="Antonio B.A."/>
            <person name="Baba T."/>
            <person name="Sakata K."/>
            <person name="Nagamura Y."/>
            <person name="Aoki H."/>
            <person name="Arikawa K."/>
            <person name="Arita K."/>
            <person name="Bito T."/>
            <person name="Chiden Y."/>
            <person name="Fujitsuka N."/>
            <person name="Fukunaka R."/>
            <person name="Hamada M."/>
            <person name="Harada C."/>
            <person name="Hayashi A."/>
            <person name="Hijishita S."/>
            <person name="Honda M."/>
            <person name="Hosokawa S."/>
            <person name="Ichikawa Y."/>
            <person name="Idonuma A."/>
            <person name="Iijima M."/>
            <person name="Ikeda M."/>
            <person name="Ikeno M."/>
            <person name="Ito K."/>
            <person name="Ito S."/>
            <person name="Ito T."/>
            <person name="Ito Y."/>
            <person name="Ito Y."/>
            <person name="Iwabuchi A."/>
            <person name="Kamiya K."/>
            <person name="Karasawa W."/>
            <person name="Kurita K."/>
            <person name="Katagiri S."/>
            <person name="Kikuta A."/>
            <person name="Kobayashi H."/>
            <person name="Kobayashi N."/>
            <person name="Machita K."/>
            <person name="Maehara T."/>
            <person name="Masukawa M."/>
            <person name="Mizubayashi T."/>
            <person name="Mukai Y."/>
            <person name="Nagasaki H."/>
            <person name="Nagata Y."/>
            <person name="Naito S."/>
            <person name="Nakashima M."/>
            <person name="Nakama Y."/>
            <person name="Nakamichi Y."/>
            <person name="Nakamura M."/>
            <person name="Meguro A."/>
            <person name="Negishi M."/>
            <person name="Ohta I."/>
            <person name="Ohta T."/>
            <person name="Okamoto M."/>
            <person name="Ono N."/>
            <person name="Saji S."/>
            <person name="Sakaguchi M."/>
            <person name="Sakai K."/>
            <person name="Shibata M."/>
            <person name="Shimokawa T."/>
            <person name="Song J."/>
            <person name="Takazaki Y."/>
            <person name="Terasawa K."/>
            <person name="Tsugane M."/>
            <person name="Tsuji K."/>
            <person name="Ueda S."/>
            <person name="Waki K."/>
            <person name="Yamagata H."/>
            <person name="Yamamoto M."/>
            <person name="Yamamoto S."/>
            <person name="Yamane H."/>
            <person name="Yoshiki S."/>
            <person name="Yoshihara R."/>
            <person name="Yukawa K."/>
            <person name="Zhong H."/>
            <person name="Yano M."/>
            <person name="Yuan Q."/>
            <person name="Ouyang S."/>
            <person name="Liu J."/>
            <person name="Jones K.M."/>
            <person name="Gansberger K."/>
            <person name="Moffat K."/>
            <person name="Hill J."/>
            <person name="Bera J."/>
            <person name="Fadrosh D."/>
            <person name="Jin S."/>
            <person name="Johri S."/>
            <person name="Kim M."/>
            <person name="Overton L."/>
            <person name="Reardon M."/>
            <person name="Tsitrin T."/>
            <person name="Vuong H."/>
            <person name="Weaver B."/>
            <person name="Ciecko A."/>
            <person name="Tallon L."/>
            <person name="Jackson J."/>
            <person name="Pai G."/>
            <person name="Aken S.V."/>
            <person name="Utterback T."/>
            <person name="Reidmuller S."/>
            <person name="Feldblyum T."/>
            <person name="Hsiao J."/>
            <person name="Zismann V."/>
            <person name="Iobst S."/>
            <person name="de Vazeille A.R."/>
            <person name="Buell C.R."/>
            <person name="Ying K."/>
            <person name="Li Y."/>
            <person name="Lu T."/>
            <person name="Huang Y."/>
            <person name="Zhao Q."/>
            <person name="Feng Q."/>
            <person name="Zhang L."/>
            <person name="Zhu J."/>
            <person name="Weng Q."/>
            <person name="Mu J."/>
            <person name="Lu Y."/>
            <person name="Fan D."/>
            <person name="Liu Y."/>
            <person name="Guan J."/>
            <person name="Zhang Y."/>
            <person name="Yu S."/>
            <person name="Liu X."/>
            <person name="Zhang Y."/>
            <person name="Hong G."/>
            <person name="Han B."/>
            <person name="Choisne N."/>
            <person name="Demange N."/>
            <person name="Orjeda G."/>
            <person name="Samain S."/>
            <person name="Cattolico L."/>
            <person name="Pelletier E."/>
            <person name="Couloux A."/>
            <person name="Segurens B."/>
            <person name="Wincker P."/>
            <person name="D'Hont A."/>
            <person name="Scarpelli C."/>
            <person name="Weissenbach J."/>
            <person name="Salanoubat M."/>
            <person name="Quetier F."/>
            <person name="Yu Y."/>
            <person name="Kim H.R."/>
            <person name="Rambo T."/>
            <person name="Currie J."/>
            <person name="Collura K."/>
            <person name="Luo M."/>
            <person name="Yang T."/>
            <person name="Ammiraju J.S.S."/>
            <person name="Engler F."/>
            <person name="Soderlund C."/>
            <person name="Wing R.A."/>
            <person name="Palmer L.E."/>
            <person name="de la Bastide M."/>
            <person name="Spiegel L."/>
            <person name="Nascimento L."/>
            <person name="Zutavern T."/>
            <person name="O'Shaughnessy A."/>
            <person name="Dike S."/>
            <person name="Dedhia N."/>
            <person name="Preston R."/>
            <person name="Balija V."/>
            <person name="McCombie W.R."/>
            <person name="Chow T."/>
            <person name="Chen H."/>
            <person name="Chung M."/>
            <person name="Chen C."/>
            <person name="Shaw J."/>
            <person name="Wu H."/>
            <person name="Hsiao K."/>
            <person name="Chao Y."/>
            <person name="Chu M."/>
            <person name="Cheng C."/>
            <person name="Hour A."/>
            <person name="Lee P."/>
            <person name="Lin S."/>
            <person name="Lin Y."/>
            <person name="Liou J."/>
            <person name="Liu S."/>
            <person name="Hsing Y."/>
            <person name="Raghuvanshi S."/>
            <person name="Mohanty A."/>
            <person name="Bharti A.K."/>
            <person name="Gaur A."/>
            <person name="Gupta V."/>
            <person name="Kumar D."/>
            <person name="Ravi V."/>
            <person name="Vij S."/>
            <person name="Kapur A."/>
            <person name="Khurana P."/>
            <person name="Khurana P."/>
            <person name="Khurana J.P."/>
            <person name="Tyagi A.K."/>
            <person name="Gaikwad K."/>
            <person name="Singh A."/>
            <person name="Dalal V."/>
            <person name="Srivastava S."/>
            <person name="Dixit A."/>
            <person name="Pal A.K."/>
            <person name="Ghazi I.A."/>
            <person name="Yadav M."/>
            <person name="Pandit A."/>
            <person name="Bhargava A."/>
            <person name="Sureshbabu K."/>
            <person name="Batra K."/>
            <person name="Sharma T.R."/>
            <person name="Mohapatra T."/>
            <person name="Singh N.K."/>
            <person name="Messing J."/>
            <person name="Nelson A.B."/>
            <person name="Fuks G."/>
            <person name="Kavchok S."/>
            <person name="Keizer G."/>
            <person name="Linton E."/>
            <person name="Llaca V."/>
            <person name="Song R."/>
            <person name="Tanyolac B."/>
            <person name="Young S."/>
            <person name="Ho-Il K."/>
            <person name="Hahn J.H."/>
            <person name="Sangsakoo G."/>
            <person name="Vanavichit A."/>
            <person name="de Mattos Luiz.A.T."/>
            <person name="Zimmer P.D."/>
            <person name="Malone G."/>
            <person name="Dellagostin O."/>
            <person name="de Oliveira A.C."/>
            <person name="Bevan M."/>
            <person name="Bancroft I."/>
            <person name="Minx P."/>
            <person name="Cordum H."/>
            <person name="Wilson R."/>
            <person name="Cheng Z."/>
            <person name="Jin W."/>
            <person name="Jiang J."/>
            <person name="Leong S.A."/>
            <person name="Iwama H."/>
            <person name="Gojobori T."/>
            <person name="Itoh T."/>
            <person name="Niimura Y."/>
            <person name="Fujii Y."/>
            <person name="Habara T."/>
            <person name="Sakai H."/>
            <person name="Sato Y."/>
            <person name="Wilson G."/>
            <person name="Kumar K."/>
            <person name="McCouch S."/>
            <person name="Juretic N."/>
            <person name="Hoen D."/>
            <person name="Wright S."/>
            <person name="Bruskiewich R."/>
            <person name="Bureau T."/>
            <person name="Miyao A."/>
            <person name="Hirochika H."/>
            <person name="Nishikawa T."/>
            <person name="Kadowaki K."/>
            <person name="Sugiura M."/>
            <person name="Burr B."/>
            <person name="Sasaki T."/>
        </authorList>
    </citation>
    <scope>NUCLEOTIDE SEQUENCE [LARGE SCALE GENOMIC DNA]</scope>
    <source>
        <strain evidence="4">cv. Nipponbare</strain>
    </source>
</reference>
<evidence type="ECO:0000313" key="4">
    <source>
        <dbReference type="Proteomes" id="UP000000763"/>
    </source>
</evidence>
<evidence type="ECO:0000256" key="1">
    <source>
        <dbReference type="SAM" id="MobiDB-lite"/>
    </source>
</evidence>
<proteinExistence type="predicted"/>
<dbReference type="EMBL" id="AP003209">
    <property type="protein sequence ID" value="BAD68092.1"/>
    <property type="molecule type" value="Genomic_DNA"/>
</dbReference>